<reference evidence="3" key="1">
    <citation type="journal article" date="2006" name="Nature">
        <title>Deciphering the evolution and metabolism of an anammox bacterium from a community genome.</title>
        <authorList>
            <person name="Strous M."/>
            <person name="Pelletier E."/>
            <person name="Mangenot S."/>
            <person name="Rattei T."/>
            <person name="Lehner A."/>
            <person name="Taylor M.W."/>
            <person name="Horn M."/>
            <person name="Daims H."/>
            <person name="Bartol-Mavel D."/>
            <person name="Wincker P."/>
            <person name="Barbe V."/>
            <person name="Fonknechten N."/>
            <person name="Vallenet D."/>
            <person name="Segurens B."/>
            <person name="Schenowitz-Truong C."/>
            <person name="Medigue C."/>
            <person name="Collingro A."/>
            <person name="Snel B."/>
            <person name="Dutilh B.E."/>
            <person name="OpDenCamp H.J.M."/>
            <person name="vanDerDrift C."/>
            <person name="Cirpus I."/>
            <person name="vanDePas-Schoonen K.T."/>
            <person name="Harhangi H.R."/>
            <person name="vanNiftrik L."/>
            <person name="Schmid M."/>
            <person name="Keltjens J."/>
            <person name="vanDeVossenberg J."/>
            <person name="Kartal B."/>
            <person name="Meier H."/>
            <person name="Frishman D."/>
            <person name="Huynen M.A."/>
            <person name="Mewes H."/>
            <person name="Weissenbach J."/>
            <person name="Jetten M.S.M."/>
            <person name="Wagner M."/>
            <person name="LePaslier D."/>
        </authorList>
    </citation>
    <scope>NUCLEOTIDE SEQUENCE</scope>
</reference>
<evidence type="ECO:0000256" key="2">
    <source>
        <dbReference type="SAM" id="SignalP"/>
    </source>
</evidence>
<dbReference type="EMBL" id="CP049055">
    <property type="protein sequence ID" value="QII12132.1"/>
    <property type="molecule type" value="Genomic_DNA"/>
</dbReference>
<sequence>MYRTLTIFLCLSVVLLKTAHVIAAEVEVAPRITDREIIERLTQLEYGQKNLEKQLEGLRSEMNTRFESVDTKFDAVDKRFDAVDKRFESVDKRFDAVDKRFDDLRSEMNAKFASVDKRFDILQWMFGLFITISIVILGFVLRMLWLMQKKQTIMESTLEKQKEELAFIRTLIEKLFPPKGVL</sequence>
<reference evidence="3" key="2">
    <citation type="submission" date="2006-01" db="EMBL/GenBank/DDBJ databases">
        <authorList>
            <person name="Genoscope"/>
        </authorList>
    </citation>
    <scope>NUCLEOTIDE SEQUENCE</scope>
</reference>
<dbReference type="AlphaFoldDB" id="Q1Q0L6"/>
<accession>Q1Q0L6</accession>
<organism evidence="3">
    <name type="scientific">Kuenenia stuttgartiensis</name>
    <dbReference type="NCBI Taxonomy" id="174633"/>
    <lineage>
        <taxon>Bacteria</taxon>
        <taxon>Pseudomonadati</taxon>
        <taxon>Planctomycetota</taxon>
        <taxon>Candidatus Brocadiia</taxon>
        <taxon>Candidatus Brocadiales</taxon>
        <taxon>Candidatus Brocadiaceae</taxon>
        <taxon>Candidatus Kuenenia</taxon>
    </lineage>
</organism>
<feature type="transmembrane region" description="Helical" evidence="1">
    <location>
        <begin position="121"/>
        <end position="145"/>
    </location>
</feature>
<dbReference type="Proteomes" id="UP000501926">
    <property type="component" value="Chromosome"/>
</dbReference>
<evidence type="ECO:0000256" key="1">
    <source>
        <dbReference type="SAM" id="Phobius"/>
    </source>
</evidence>
<reference evidence="4 5" key="3">
    <citation type="submission" date="2020-02" db="EMBL/GenBank/DDBJ databases">
        <title>Newly sequenced genome of strain CSTR1 showed variability in Candidatus Kuenenia stuttgartiensis genomes.</title>
        <authorList>
            <person name="Ding C."/>
            <person name="Adrian L."/>
        </authorList>
    </citation>
    <scope>NUCLEOTIDE SEQUENCE [LARGE SCALE GENOMIC DNA]</scope>
    <source>
        <strain evidence="4 5">CSTR1</strain>
    </source>
</reference>
<gene>
    <name evidence="4" type="ORF">KsCSTR_27530</name>
    <name evidence="3" type="ORF">kuste2799</name>
</gene>
<protein>
    <submittedName>
        <fullName evidence="4">Exported protein</fullName>
    </submittedName>
</protein>
<dbReference type="EMBL" id="CT573071">
    <property type="protein sequence ID" value="CAJ73550.1"/>
    <property type="molecule type" value="Genomic_DNA"/>
</dbReference>
<evidence type="ECO:0000313" key="3">
    <source>
        <dbReference type="EMBL" id="CAJ73550.1"/>
    </source>
</evidence>
<feature type="signal peptide" evidence="2">
    <location>
        <begin position="1"/>
        <end position="23"/>
    </location>
</feature>
<dbReference type="RefSeq" id="WP_164995030.1">
    <property type="nucleotide sequence ID" value="NZ_CP049055.1"/>
</dbReference>
<keyword evidence="1" id="KW-0812">Transmembrane</keyword>
<evidence type="ECO:0000313" key="5">
    <source>
        <dbReference type="Proteomes" id="UP000501926"/>
    </source>
</evidence>
<keyword evidence="2" id="KW-0732">Signal</keyword>
<dbReference type="Gene3D" id="6.10.250.2540">
    <property type="match status" value="2"/>
</dbReference>
<keyword evidence="1" id="KW-1133">Transmembrane helix</keyword>
<name>Q1Q0L6_KUEST</name>
<proteinExistence type="predicted"/>
<evidence type="ECO:0000313" key="4">
    <source>
        <dbReference type="EMBL" id="QII12132.1"/>
    </source>
</evidence>
<keyword evidence="1" id="KW-0472">Membrane</keyword>
<feature type="chain" id="PRO_5036440804" evidence="2">
    <location>
        <begin position="24"/>
        <end position="182"/>
    </location>
</feature>